<name>A0ABW5XGG9_9MICO</name>
<dbReference type="InterPro" id="IPR011006">
    <property type="entry name" value="CheY-like_superfamily"/>
</dbReference>
<dbReference type="Gene3D" id="3.40.50.2300">
    <property type="match status" value="1"/>
</dbReference>
<dbReference type="InterPro" id="IPR058245">
    <property type="entry name" value="NreC/VraR/RcsB-like_REC"/>
</dbReference>
<dbReference type="PROSITE" id="PS50043">
    <property type="entry name" value="HTH_LUXR_2"/>
    <property type="match status" value="1"/>
</dbReference>
<evidence type="ECO:0000313" key="8">
    <source>
        <dbReference type="EMBL" id="MFD2840370.1"/>
    </source>
</evidence>
<evidence type="ECO:0000256" key="3">
    <source>
        <dbReference type="ARBA" id="ARBA00023125"/>
    </source>
</evidence>
<dbReference type="Pfam" id="PF00196">
    <property type="entry name" value="GerE"/>
    <property type="match status" value="1"/>
</dbReference>
<keyword evidence="1 5" id="KW-0597">Phosphoprotein</keyword>
<proteinExistence type="predicted"/>
<organism evidence="8 9">
    <name type="scientific">Populibacterium corticicola</name>
    <dbReference type="NCBI Taxonomy" id="1812826"/>
    <lineage>
        <taxon>Bacteria</taxon>
        <taxon>Bacillati</taxon>
        <taxon>Actinomycetota</taxon>
        <taxon>Actinomycetes</taxon>
        <taxon>Micrococcales</taxon>
        <taxon>Jonesiaceae</taxon>
        <taxon>Populibacterium</taxon>
    </lineage>
</organism>
<reference evidence="9" key="1">
    <citation type="journal article" date="2019" name="Int. J. Syst. Evol. Microbiol.">
        <title>The Global Catalogue of Microorganisms (GCM) 10K type strain sequencing project: providing services to taxonomists for standard genome sequencing and annotation.</title>
        <authorList>
            <consortium name="The Broad Institute Genomics Platform"/>
            <consortium name="The Broad Institute Genome Sequencing Center for Infectious Disease"/>
            <person name="Wu L."/>
            <person name="Ma J."/>
        </authorList>
    </citation>
    <scope>NUCLEOTIDE SEQUENCE [LARGE SCALE GENOMIC DNA]</scope>
    <source>
        <strain evidence="9">KCTC 33576</strain>
    </source>
</reference>
<sequence length="217" mass="23529">MRLALAEDSAILRVTLAELLTGRGHDVVVQAASDPELFAGLAAIGPEGVDVVIMDVRMPPTFTNEGITAALRLRSSHPNVGVLVFSQYVETTYATQLFSGHPAGVGYLLKDRVAEVSQFVLALERIHAGETVLDPEVVSQLIGVSTSRNHIESLTVREREVLDLMAQGRSNTAICELLHVSLGTVEKYVSAIFTKLELPQAPHDHRRVLAVLKYLGV</sequence>
<keyword evidence="2" id="KW-0805">Transcription regulation</keyword>
<dbReference type="SUPFAM" id="SSF52172">
    <property type="entry name" value="CheY-like"/>
    <property type="match status" value="1"/>
</dbReference>
<evidence type="ECO:0000256" key="5">
    <source>
        <dbReference type="PROSITE-ProRule" id="PRU00169"/>
    </source>
</evidence>
<dbReference type="Proteomes" id="UP001597391">
    <property type="component" value="Unassembled WGS sequence"/>
</dbReference>
<evidence type="ECO:0000313" key="9">
    <source>
        <dbReference type="Proteomes" id="UP001597391"/>
    </source>
</evidence>
<comment type="caution">
    <text evidence="8">The sequence shown here is derived from an EMBL/GenBank/DDBJ whole genome shotgun (WGS) entry which is preliminary data.</text>
</comment>
<dbReference type="InterPro" id="IPR039420">
    <property type="entry name" value="WalR-like"/>
</dbReference>
<dbReference type="PRINTS" id="PR00038">
    <property type="entry name" value="HTHLUXR"/>
</dbReference>
<dbReference type="SMART" id="SM00421">
    <property type="entry name" value="HTH_LUXR"/>
    <property type="match status" value="1"/>
</dbReference>
<keyword evidence="3" id="KW-0238">DNA-binding</keyword>
<dbReference type="InterPro" id="IPR016032">
    <property type="entry name" value="Sig_transdc_resp-reg_C-effctor"/>
</dbReference>
<feature type="domain" description="Response regulatory" evidence="7">
    <location>
        <begin position="2"/>
        <end position="125"/>
    </location>
</feature>
<dbReference type="PROSITE" id="PS50110">
    <property type="entry name" value="RESPONSE_REGULATORY"/>
    <property type="match status" value="1"/>
</dbReference>
<protein>
    <submittedName>
        <fullName evidence="8">LuxR C-terminal-related transcriptional regulator</fullName>
    </submittedName>
</protein>
<evidence type="ECO:0000259" key="6">
    <source>
        <dbReference type="PROSITE" id="PS50043"/>
    </source>
</evidence>
<dbReference type="SUPFAM" id="SSF46894">
    <property type="entry name" value="C-terminal effector domain of the bipartite response regulators"/>
    <property type="match status" value="1"/>
</dbReference>
<accession>A0ABW5XGG9</accession>
<dbReference type="EMBL" id="JBHUOP010000003">
    <property type="protein sequence ID" value="MFD2840370.1"/>
    <property type="molecule type" value="Genomic_DNA"/>
</dbReference>
<feature type="domain" description="HTH luxR-type" evidence="6">
    <location>
        <begin position="147"/>
        <end position="217"/>
    </location>
</feature>
<dbReference type="InterPro" id="IPR000792">
    <property type="entry name" value="Tscrpt_reg_LuxR_C"/>
</dbReference>
<dbReference type="CDD" id="cd06170">
    <property type="entry name" value="LuxR_C_like"/>
    <property type="match status" value="1"/>
</dbReference>
<gene>
    <name evidence="8" type="ORF">ACFSYH_07265</name>
</gene>
<evidence type="ECO:0000259" key="7">
    <source>
        <dbReference type="PROSITE" id="PS50110"/>
    </source>
</evidence>
<dbReference type="SMART" id="SM00448">
    <property type="entry name" value="REC"/>
    <property type="match status" value="1"/>
</dbReference>
<keyword evidence="9" id="KW-1185">Reference proteome</keyword>
<evidence type="ECO:0000256" key="2">
    <source>
        <dbReference type="ARBA" id="ARBA00023015"/>
    </source>
</evidence>
<feature type="modified residue" description="4-aspartylphosphate" evidence="5">
    <location>
        <position position="55"/>
    </location>
</feature>
<dbReference type="InterPro" id="IPR001789">
    <property type="entry name" value="Sig_transdc_resp-reg_receiver"/>
</dbReference>
<dbReference type="PANTHER" id="PTHR43214:SF24">
    <property type="entry name" value="TRANSCRIPTIONAL REGULATORY PROTEIN NARL-RELATED"/>
    <property type="match status" value="1"/>
</dbReference>
<keyword evidence="4" id="KW-0804">Transcription</keyword>
<evidence type="ECO:0000256" key="4">
    <source>
        <dbReference type="ARBA" id="ARBA00023163"/>
    </source>
</evidence>
<dbReference type="RefSeq" id="WP_377466199.1">
    <property type="nucleotide sequence ID" value="NZ_JBHUOP010000003.1"/>
</dbReference>
<evidence type="ECO:0000256" key="1">
    <source>
        <dbReference type="ARBA" id="ARBA00022553"/>
    </source>
</evidence>
<dbReference type="PANTHER" id="PTHR43214">
    <property type="entry name" value="TWO-COMPONENT RESPONSE REGULATOR"/>
    <property type="match status" value="1"/>
</dbReference>
<dbReference type="Pfam" id="PF00072">
    <property type="entry name" value="Response_reg"/>
    <property type="match status" value="1"/>
</dbReference>
<dbReference type="CDD" id="cd17535">
    <property type="entry name" value="REC_NarL-like"/>
    <property type="match status" value="1"/>
</dbReference>